<keyword evidence="6" id="KW-0276">Fatty acid metabolism</keyword>
<evidence type="ECO:0000256" key="9">
    <source>
        <dbReference type="ARBA" id="ARBA00047337"/>
    </source>
</evidence>
<dbReference type="InterPro" id="IPR003140">
    <property type="entry name" value="PLipase/COase/thioEstase"/>
</dbReference>
<feature type="domain" description="Phospholipase/carboxylesterase/thioesterase" evidence="10">
    <location>
        <begin position="4"/>
        <end position="231"/>
    </location>
</feature>
<dbReference type="OrthoDB" id="2418081at2759"/>
<dbReference type="Proteomes" id="UP000054018">
    <property type="component" value="Unassembled WGS sequence"/>
</dbReference>
<dbReference type="InterPro" id="IPR029058">
    <property type="entry name" value="AB_hydrolase_fold"/>
</dbReference>
<comment type="similarity">
    <text evidence="1">Belongs to the AB hydrolase superfamily. AB hydrolase 2 family.</text>
</comment>
<dbReference type="PANTHER" id="PTHR10655">
    <property type="entry name" value="LYSOPHOSPHOLIPASE-RELATED"/>
    <property type="match status" value="1"/>
</dbReference>
<evidence type="ECO:0000256" key="1">
    <source>
        <dbReference type="ARBA" id="ARBA00006499"/>
    </source>
</evidence>
<sequence length="236" mass="25580">MSAPLIVQAVKRHTATVIFLHGLGDSGRGWLPVARMLGNDPELQHIKWILPNAPTRAITSNYGLEMPGWFDIYTFSFKESGEEDRDGMLETAGILETIIKDEIETGVDPSRIVVGGFSQGGAMSLLTGLTSSFRLGGLIALSGWLPIRNEIGKRLASHAPSLPIFMGHGASDPLVPCRIGKMSAEYLSKEFGIALQEKVGEPGLKFKEYPGLVHSASPEELEDVAVFLRRVIPASQ</sequence>
<evidence type="ECO:0000256" key="6">
    <source>
        <dbReference type="ARBA" id="ARBA00022832"/>
    </source>
</evidence>
<evidence type="ECO:0000259" key="10">
    <source>
        <dbReference type="Pfam" id="PF02230"/>
    </source>
</evidence>
<dbReference type="SUPFAM" id="SSF53474">
    <property type="entry name" value="alpha/beta-Hydrolases"/>
    <property type="match status" value="1"/>
</dbReference>
<dbReference type="GO" id="GO:0006631">
    <property type="term" value="P:fatty acid metabolic process"/>
    <property type="evidence" value="ECO:0007669"/>
    <property type="project" value="UniProtKB-KW"/>
</dbReference>
<protein>
    <recommendedName>
        <fullName evidence="3">Acyl-protein thioesterase 1</fullName>
        <ecNumber evidence="2">3.1.2.22</ecNumber>
    </recommendedName>
    <alternativeName>
        <fullName evidence="8">Palmitoyl-protein hydrolase</fullName>
    </alternativeName>
</protein>
<comment type="catalytic activity">
    <reaction evidence="9">
        <text>S-hexadecanoyl-L-cysteinyl-[protein] + H2O = L-cysteinyl-[protein] + hexadecanoate + H(+)</text>
        <dbReference type="Rhea" id="RHEA:19233"/>
        <dbReference type="Rhea" id="RHEA-COMP:10131"/>
        <dbReference type="Rhea" id="RHEA-COMP:11032"/>
        <dbReference type="ChEBI" id="CHEBI:7896"/>
        <dbReference type="ChEBI" id="CHEBI:15377"/>
        <dbReference type="ChEBI" id="CHEBI:15378"/>
        <dbReference type="ChEBI" id="CHEBI:29950"/>
        <dbReference type="ChEBI" id="CHEBI:74151"/>
        <dbReference type="EC" id="3.1.2.22"/>
    </reaction>
</comment>
<keyword evidence="4" id="KW-0719">Serine esterase</keyword>
<dbReference type="GO" id="GO:0008474">
    <property type="term" value="F:palmitoyl-(protein) hydrolase activity"/>
    <property type="evidence" value="ECO:0007669"/>
    <property type="project" value="UniProtKB-EC"/>
</dbReference>
<evidence type="ECO:0000256" key="8">
    <source>
        <dbReference type="ARBA" id="ARBA00031195"/>
    </source>
</evidence>
<dbReference type="Pfam" id="PF02230">
    <property type="entry name" value="Abhydrolase_2"/>
    <property type="match status" value="1"/>
</dbReference>
<reference evidence="11 12" key="1">
    <citation type="submission" date="2014-04" db="EMBL/GenBank/DDBJ databases">
        <authorList>
            <consortium name="DOE Joint Genome Institute"/>
            <person name="Kuo A."/>
            <person name="Kohler A."/>
            <person name="Costa M.D."/>
            <person name="Nagy L.G."/>
            <person name="Floudas D."/>
            <person name="Copeland A."/>
            <person name="Barry K.W."/>
            <person name="Cichocki N."/>
            <person name="Veneault-Fourrey C."/>
            <person name="LaButti K."/>
            <person name="Lindquist E.A."/>
            <person name="Lipzen A."/>
            <person name="Lundell T."/>
            <person name="Morin E."/>
            <person name="Murat C."/>
            <person name="Sun H."/>
            <person name="Tunlid A."/>
            <person name="Henrissat B."/>
            <person name="Grigoriev I.V."/>
            <person name="Hibbett D.S."/>
            <person name="Martin F."/>
            <person name="Nordberg H.P."/>
            <person name="Cantor M.N."/>
            <person name="Hua S.X."/>
        </authorList>
    </citation>
    <scope>NUCLEOTIDE SEQUENCE [LARGE SCALE GENOMIC DNA]</scope>
    <source>
        <strain evidence="11 12">441</strain>
    </source>
</reference>
<dbReference type="Gene3D" id="3.40.50.1820">
    <property type="entry name" value="alpha/beta hydrolase"/>
    <property type="match status" value="1"/>
</dbReference>
<evidence type="ECO:0000256" key="7">
    <source>
        <dbReference type="ARBA" id="ARBA00029392"/>
    </source>
</evidence>
<keyword evidence="5" id="KW-0378">Hydrolase</keyword>
<dbReference type="GO" id="GO:0052689">
    <property type="term" value="F:carboxylic ester hydrolase activity"/>
    <property type="evidence" value="ECO:0007669"/>
    <property type="project" value="UniProtKB-KW"/>
</dbReference>
<dbReference type="EMBL" id="KN833691">
    <property type="protein sequence ID" value="KIK28824.1"/>
    <property type="molecule type" value="Genomic_DNA"/>
</dbReference>
<dbReference type="InterPro" id="IPR050565">
    <property type="entry name" value="LYPA1-2/EST-like"/>
</dbReference>
<dbReference type="EC" id="3.1.2.22" evidence="2"/>
<evidence type="ECO:0000313" key="11">
    <source>
        <dbReference type="EMBL" id="KIK28824.1"/>
    </source>
</evidence>
<comment type="function">
    <text evidence="7">Hydrolyzes fatty acids from S-acylated cysteine residues in proteins with a strong preference for palmitoylated G-alpha proteins over other acyl substrates. Mediates the deacylation of G-alpha proteins such as GPA1 in vivo, but has weak or no activity toward palmitoylated Ras proteins. Has weak lysophospholipase activity in vitro; however such activity may not exist in vivo.</text>
</comment>
<gene>
    <name evidence="11" type="ORF">PISMIDRAFT_554581</name>
</gene>
<accession>A0A0C9ZRV9</accession>
<name>A0A0C9ZRV9_9AGAM</name>
<reference evidence="12" key="2">
    <citation type="submission" date="2015-01" db="EMBL/GenBank/DDBJ databases">
        <title>Evolutionary Origins and Diversification of the Mycorrhizal Mutualists.</title>
        <authorList>
            <consortium name="DOE Joint Genome Institute"/>
            <consortium name="Mycorrhizal Genomics Consortium"/>
            <person name="Kohler A."/>
            <person name="Kuo A."/>
            <person name="Nagy L.G."/>
            <person name="Floudas D."/>
            <person name="Copeland A."/>
            <person name="Barry K.W."/>
            <person name="Cichocki N."/>
            <person name="Veneault-Fourrey C."/>
            <person name="LaButti K."/>
            <person name="Lindquist E.A."/>
            <person name="Lipzen A."/>
            <person name="Lundell T."/>
            <person name="Morin E."/>
            <person name="Murat C."/>
            <person name="Riley R."/>
            <person name="Ohm R."/>
            <person name="Sun H."/>
            <person name="Tunlid A."/>
            <person name="Henrissat B."/>
            <person name="Grigoriev I.V."/>
            <person name="Hibbett D.S."/>
            <person name="Martin F."/>
        </authorList>
    </citation>
    <scope>NUCLEOTIDE SEQUENCE [LARGE SCALE GENOMIC DNA]</scope>
    <source>
        <strain evidence="12">441</strain>
    </source>
</reference>
<proteinExistence type="inferred from homology"/>
<dbReference type="GO" id="GO:0005737">
    <property type="term" value="C:cytoplasm"/>
    <property type="evidence" value="ECO:0007669"/>
    <property type="project" value="TreeGrafter"/>
</dbReference>
<keyword evidence="6" id="KW-0443">Lipid metabolism</keyword>
<dbReference type="HOGENOM" id="CLU_049413_3_8_1"/>
<evidence type="ECO:0000313" key="12">
    <source>
        <dbReference type="Proteomes" id="UP000054018"/>
    </source>
</evidence>
<evidence type="ECO:0000256" key="2">
    <source>
        <dbReference type="ARBA" id="ARBA00012423"/>
    </source>
</evidence>
<keyword evidence="12" id="KW-1185">Reference proteome</keyword>
<dbReference type="STRING" id="765257.A0A0C9ZRV9"/>
<dbReference type="PANTHER" id="PTHR10655:SF17">
    <property type="entry name" value="LYSOPHOSPHOLIPASE-LIKE PROTEIN 1"/>
    <property type="match status" value="1"/>
</dbReference>
<evidence type="ECO:0000256" key="5">
    <source>
        <dbReference type="ARBA" id="ARBA00022801"/>
    </source>
</evidence>
<organism evidence="11 12">
    <name type="scientific">Pisolithus microcarpus 441</name>
    <dbReference type="NCBI Taxonomy" id="765257"/>
    <lineage>
        <taxon>Eukaryota</taxon>
        <taxon>Fungi</taxon>
        <taxon>Dikarya</taxon>
        <taxon>Basidiomycota</taxon>
        <taxon>Agaricomycotina</taxon>
        <taxon>Agaricomycetes</taxon>
        <taxon>Agaricomycetidae</taxon>
        <taxon>Boletales</taxon>
        <taxon>Sclerodermatineae</taxon>
        <taxon>Pisolithaceae</taxon>
        <taxon>Pisolithus</taxon>
    </lineage>
</organism>
<evidence type="ECO:0000256" key="4">
    <source>
        <dbReference type="ARBA" id="ARBA00022487"/>
    </source>
</evidence>
<dbReference type="AlphaFoldDB" id="A0A0C9ZRV9"/>
<evidence type="ECO:0000256" key="3">
    <source>
        <dbReference type="ARBA" id="ARBA00014923"/>
    </source>
</evidence>